<dbReference type="AlphaFoldDB" id="C4K8Y3"/>
<accession>C4K8Y3</accession>
<proteinExistence type="predicted"/>
<dbReference type="EMBL" id="CP001277">
    <property type="protein sequence ID" value="ACQ68852.1"/>
    <property type="molecule type" value="Genomic_DNA"/>
</dbReference>
<gene>
    <name evidence="1" type="ordered locus">HDEF_2315</name>
</gene>
<dbReference type="KEGG" id="hde:HDEF_2315"/>
<reference evidence="1 2" key="1">
    <citation type="journal article" date="2009" name="Proc. Natl. Acad. Sci. U.S.A.">
        <title>Hamiltonella defensa, genome evolution of protective bacterial endosymbiont from pathogenic ancestors.</title>
        <authorList>
            <person name="Degnan P.H."/>
            <person name="Yu Y."/>
            <person name="Sisneros N."/>
            <person name="Wing R.A."/>
            <person name="Moran N.A."/>
        </authorList>
    </citation>
    <scope>NUCLEOTIDE SEQUENCE [LARGE SCALE GENOMIC DNA]</scope>
    <source>
        <strain evidence="2">5AT</strain>
    </source>
</reference>
<protein>
    <submittedName>
        <fullName evidence="1">Uncharacterized protein</fullName>
    </submittedName>
</protein>
<organism evidence="1 2">
    <name type="scientific">Hamiltonella defensa subsp. Acyrthosiphon pisum (strain 5AT)</name>
    <dbReference type="NCBI Taxonomy" id="572265"/>
    <lineage>
        <taxon>Bacteria</taxon>
        <taxon>Pseudomonadati</taxon>
        <taxon>Pseudomonadota</taxon>
        <taxon>Gammaproteobacteria</taxon>
        <taxon>Enterobacterales</taxon>
        <taxon>Enterobacteriaceae</taxon>
        <taxon>aphid secondary symbionts</taxon>
        <taxon>Candidatus Williamhamiltonella</taxon>
    </lineage>
</organism>
<name>C4K8Y3_HAMD5</name>
<dbReference type="Proteomes" id="UP000002334">
    <property type="component" value="Chromosome"/>
</dbReference>
<evidence type="ECO:0000313" key="2">
    <source>
        <dbReference type="Proteomes" id="UP000002334"/>
    </source>
</evidence>
<sequence length="30" mass="3494">MLIRSVSLMGVCKIHLFKSTLNKNFIEDKK</sequence>
<evidence type="ECO:0000313" key="1">
    <source>
        <dbReference type="EMBL" id="ACQ68852.1"/>
    </source>
</evidence>
<dbReference type="HOGENOM" id="CLU_3403905_0_0_6"/>
<keyword evidence="2" id="KW-1185">Reference proteome</keyword>